<comment type="caution">
    <text evidence="1">The sequence shown here is derived from an EMBL/GenBank/DDBJ whole genome shotgun (WGS) entry which is preliminary data.</text>
</comment>
<proteinExistence type="predicted"/>
<protein>
    <submittedName>
        <fullName evidence="1">Uncharacterized protein</fullName>
    </submittedName>
</protein>
<organism evidence="1 2">
    <name type="scientific">Halobacterium bonnevillei</name>
    <dbReference type="NCBI Taxonomy" id="2692200"/>
    <lineage>
        <taxon>Archaea</taxon>
        <taxon>Methanobacteriati</taxon>
        <taxon>Methanobacteriota</taxon>
        <taxon>Stenosarchaea group</taxon>
        <taxon>Halobacteria</taxon>
        <taxon>Halobacteriales</taxon>
        <taxon>Halobacteriaceae</taxon>
        <taxon>Halobacterium</taxon>
    </lineage>
</organism>
<dbReference type="Proteomes" id="UP000471521">
    <property type="component" value="Unassembled WGS sequence"/>
</dbReference>
<reference evidence="1 2" key="1">
    <citation type="submission" date="2019-12" db="EMBL/GenBank/DDBJ databases">
        <title>Isolation and characterization of three novel carbon monoxide-oxidizing members of Halobacteria from salione crusts and soils.</title>
        <authorList>
            <person name="Myers M.R."/>
            <person name="King G.M."/>
        </authorList>
    </citation>
    <scope>NUCLEOTIDE SEQUENCE [LARGE SCALE GENOMIC DNA]</scope>
    <source>
        <strain evidence="1 2">PCN9</strain>
    </source>
</reference>
<evidence type="ECO:0000313" key="2">
    <source>
        <dbReference type="Proteomes" id="UP000471521"/>
    </source>
</evidence>
<dbReference type="EMBL" id="WUUU01000207">
    <property type="protein sequence ID" value="MXR22136.1"/>
    <property type="molecule type" value="Genomic_DNA"/>
</dbReference>
<gene>
    <name evidence="1" type="ORF">GRX66_16635</name>
</gene>
<evidence type="ECO:0000313" key="1">
    <source>
        <dbReference type="EMBL" id="MXR22136.1"/>
    </source>
</evidence>
<name>A0A6B0SNS2_9EURY</name>
<dbReference type="OrthoDB" id="200049at2157"/>
<keyword evidence="2" id="KW-1185">Reference proteome</keyword>
<sequence length="266" mass="28875">MPTTPLPTPEALARTYNTPSYEDSFEAVEDYQRYLELAGENPDLGSHALASRLGLPRSRVRPWTNGSRPDVVRGIQTAEAAGWLSNTDPSPERERALVELVAWTLSSGSLSLSSRGGARVSFVIDAGRRDAFATVAAAAGLSYQFVHDDDTERATEARPLEDGSVFARVLHAMGVPAGGKSKDGPRALPSFVRDLDAAGREVFARAYVQNRAAEFHDKDTLTLQEERPVSYLKDLTVLLRRVTGESVTYGDNQITVSAAAARELLD</sequence>
<dbReference type="AlphaFoldDB" id="A0A6B0SNS2"/>
<accession>A0A6B0SNS2</accession>